<feature type="binding site" evidence="7 10">
    <location>
        <position position="114"/>
    </location>
    <ligand>
        <name>Mg(2+)</name>
        <dbReference type="ChEBI" id="CHEBI:18420"/>
    </ligand>
</feature>
<evidence type="ECO:0000256" key="9">
    <source>
        <dbReference type="PIRSR" id="PIRSR000388-2"/>
    </source>
</evidence>
<evidence type="ECO:0000256" key="2">
    <source>
        <dbReference type="ARBA" id="ARBA00008676"/>
    </source>
</evidence>
<dbReference type="UniPathway" id="UPA00028">
    <property type="reaction ID" value="UER00003"/>
</dbReference>
<feature type="binding site" evidence="7 10">
    <location>
        <position position="82"/>
    </location>
    <ligand>
        <name>Mg(2+)</name>
        <dbReference type="ChEBI" id="CHEBI:18420"/>
    </ligand>
</feature>
<evidence type="ECO:0000256" key="7">
    <source>
        <dbReference type="HAMAP-Rule" id="MF_00156"/>
    </source>
</evidence>
<dbReference type="InterPro" id="IPR003700">
    <property type="entry name" value="Pantoate_hydroxy_MeTrfase"/>
</dbReference>
<keyword evidence="11" id="KW-0489">Methyltransferase</keyword>
<dbReference type="PIRSF" id="PIRSF000388">
    <property type="entry name" value="Pantoate_hydroxy_MeTrfase"/>
    <property type="match status" value="1"/>
</dbReference>
<feature type="binding site" evidence="7 10">
    <location>
        <position position="43"/>
    </location>
    <ligand>
        <name>Mg(2+)</name>
        <dbReference type="ChEBI" id="CHEBI:18420"/>
    </ligand>
</feature>
<dbReference type="InterPro" id="IPR040442">
    <property type="entry name" value="Pyrv_kinase-like_dom_sf"/>
</dbReference>
<dbReference type="Pfam" id="PF02548">
    <property type="entry name" value="Pantoate_transf"/>
    <property type="match status" value="1"/>
</dbReference>
<dbReference type="GO" id="GO:0003864">
    <property type="term" value="F:3-methyl-2-oxobutanoate hydroxymethyltransferase activity"/>
    <property type="evidence" value="ECO:0007669"/>
    <property type="project" value="UniProtKB-UniRule"/>
</dbReference>
<dbReference type="HAMAP" id="MF_00156">
    <property type="entry name" value="PanB"/>
    <property type="match status" value="1"/>
</dbReference>
<feature type="active site" description="Proton acceptor" evidence="7 8">
    <location>
        <position position="179"/>
    </location>
</feature>
<feature type="binding site" evidence="7 9">
    <location>
        <begin position="43"/>
        <end position="44"/>
    </location>
    <ligand>
        <name>3-methyl-2-oxobutanoate</name>
        <dbReference type="ChEBI" id="CHEBI:11851"/>
    </ligand>
</feature>
<dbReference type="CDD" id="cd06557">
    <property type="entry name" value="KPHMT-like"/>
    <property type="match status" value="1"/>
</dbReference>
<comment type="function">
    <text evidence="6 7">Catalyzes the reversible reaction in which hydroxymethyl group from 5,10-methylenetetrahydrofolate is transferred onto alpha-ketoisovalerate to form ketopantoate.</text>
</comment>
<dbReference type="GO" id="GO:0032259">
    <property type="term" value="P:methylation"/>
    <property type="evidence" value="ECO:0007669"/>
    <property type="project" value="UniProtKB-KW"/>
</dbReference>
<feature type="binding site" evidence="7 9">
    <location>
        <position position="82"/>
    </location>
    <ligand>
        <name>3-methyl-2-oxobutanoate</name>
        <dbReference type="ChEBI" id="CHEBI:11851"/>
    </ligand>
</feature>
<comment type="subcellular location">
    <subcellularLocation>
        <location evidence="7">Cytoplasm</location>
    </subcellularLocation>
</comment>
<keyword evidence="4 7" id="KW-0566">Pantothenate biosynthesis</keyword>
<dbReference type="AlphaFoldDB" id="A0A6N0I2N1"/>
<protein>
    <recommendedName>
        <fullName evidence="7">3-methyl-2-oxobutanoate hydroxymethyltransferase</fullName>
        <ecNumber evidence="7">2.1.2.11</ecNumber>
    </recommendedName>
    <alternativeName>
        <fullName evidence="7">Ketopantoate hydroxymethyltransferase</fullName>
        <shortName evidence="7">KPHMT</shortName>
    </alternativeName>
</protein>
<dbReference type="GO" id="GO:0008168">
    <property type="term" value="F:methyltransferase activity"/>
    <property type="evidence" value="ECO:0007669"/>
    <property type="project" value="UniProtKB-KW"/>
</dbReference>
<keyword evidence="7 10" id="KW-0460">Magnesium</keyword>
<keyword evidence="5 7" id="KW-0808">Transferase</keyword>
<gene>
    <name evidence="7 11" type="primary">panB</name>
    <name evidence="11" type="ORF">FOB69_04665</name>
</gene>
<dbReference type="PANTHER" id="PTHR20881">
    <property type="entry name" value="3-METHYL-2-OXOBUTANOATE HYDROXYMETHYLTRANSFERASE"/>
    <property type="match status" value="1"/>
</dbReference>
<dbReference type="EC" id="2.1.2.11" evidence="7"/>
<evidence type="ECO:0000313" key="11">
    <source>
        <dbReference type="EMBL" id="QKQ28813.1"/>
    </source>
</evidence>
<dbReference type="GO" id="GO:0015940">
    <property type="term" value="P:pantothenate biosynthetic process"/>
    <property type="evidence" value="ECO:0007669"/>
    <property type="project" value="UniProtKB-UniRule"/>
</dbReference>
<evidence type="ECO:0000256" key="1">
    <source>
        <dbReference type="ARBA" id="ARBA00005033"/>
    </source>
</evidence>
<evidence type="ECO:0000313" key="12">
    <source>
        <dbReference type="Proteomes" id="UP000509636"/>
    </source>
</evidence>
<dbReference type="InterPro" id="IPR015813">
    <property type="entry name" value="Pyrv/PenolPyrv_kinase-like_dom"/>
</dbReference>
<comment type="similarity">
    <text evidence="2 7">Belongs to the PanB family.</text>
</comment>
<evidence type="ECO:0000256" key="3">
    <source>
        <dbReference type="ARBA" id="ARBA00011424"/>
    </source>
</evidence>
<accession>A0A6N0I2N1</accession>
<reference evidence="11 12" key="1">
    <citation type="submission" date="2019-09" db="EMBL/GenBank/DDBJ databases">
        <title>FDA dAtabase for Regulatory Grade micrObial Sequences (FDA-ARGOS): Supporting development and validation of Infectious Disease Dx tests.</title>
        <authorList>
            <person name="Sciortino C."/>
            <person name="Tallon L."/>
            <person name="Sadzewicz L."/>
            <person name="Vavikolanu K."/>
            <person name="Mehta A."/>
            <person name="Aluvathingal J."/>
            <person name="Nadendla S."/>
            <person name="Nandy P."/>
            <person name="Geyer C."/>
            <person name="Yan Y."/>
            <person name="Sichtig H."/>
        </authorList>
    </citation>
    <scope>NUCLEOTIDE SEQUENCE [LARGE SCALE GENOMIC DNA]</scope>
    <source>
        <strain evidence="11 12">FDAARGOS_661</strain>
    </source>
</reference>
<organism evidence="11 12">
    <name type="scientific">Staphylococcus hominis</name>
    <dbReference type="NCBI Taxonomy" id="1290"/>
    <lineage>
        <taxon>Bacteria</taxon>
        <taxon>Bacillati</taxon>
        <taxon>Bacillota</taxon>
        <taxon>Bacilli</taxon>
        <taxon>Bacillales</taxon>
        <taxon>Staphylococcaceae</taxon>
        <taxon>Staphylococcus</taxon>
    </lineage>
</organism>
<dbReference type="Proteomes" id="UP000509636">
    <property type="component" value="Chromosome"/>
</dbReference>
<dbReference type="FunFam" id="3.20.20.60:FF:000003">
    <property type="entry name" value="3-methyl-2-oxobutanoate hydroxymethyltransferase"/>
    <property type="match status" value="1"/>
</dbReference>
<comment type="catalytic activity">
    <reaction evidence="7">
        <text>(6R)-5,10-methylene-5,6,7,8-tetrahydrofolate + 3-methyl-2-oxobutanoate + H2O = 2-dehydropantoate + (6S)-5,6,7,8-tetrahydrofolate</text>
        <dbReference type="Rhea" id="RHEA:11824"/>
        <dbReference type="ChEBI" id="CHEBI:11561"/>
        <dbReference type="ChEBI" id="CHEBI:11851"/>
        <dbReference type="ChEBI" id="CHEBI:15377"/>
        <dbReference type="ChEBI" id="CHEBI:15636"/>
        <dbReference type="ChEBI" id="CHEBI:57453"/>
        <dbReference type="EC" id="2.1.2.11"/>
    </reaction>
</comment>
<dbReference type="NCBIfam" id="NF001452">
    <property type="entry name" value="PRK00311.1"/>
    <property type="match status" value="1"/>
</dbReference>
<dbReference type="SUPFAM" id="SSF51621">
    <property type="entry name" value="Phosphoenolpyruvate/pyruvate domain"/>
    <property type="match status" value="1"/>
</dbReference>
<evidence type="ECO:0000256" key="8">
    <source>
        <dbReference type="PIRSR" id="PIRSR000388-1"/>
    </source>
</evidence>
<comment type="cofactor">
    <cofactor evidence="7 10">
        <name>Mg(2+)</name>
        <dbReference type="ChEBI" id="CHEBI:18420"/>
    </cofactor>
    <text evidence="7 10">Binds 1 Mg(2+) ion per subunit.</text>
</comment>
<evidence type="ECO:0000256" key="10">
    <source>
        <dbReference type="PIRSR" id="PIRSR000388-3"/>
    </source>
</evidence>
<dbReference type="GO" id="GO:0005737">
    <property type="term" value="C:cytoplasm"/>
    <property type="evidence" value="ECO:0007669"/>
    <property type="project" value="UniProtKB-SubCell"/>
</dbReference>
<dbReference type="PANTHER" id="PTHR20881:SF0">
    <property type="entry name" value="3-METHYL-2-OXOBUTANOATE HYDROXYMETHYLTRANSFERASE"/>
    <property type="match status" value="1"/>
</dbReference>
<feature type="binding site" evidence="7 9">
    <location>
        <position position="112"/>
    </location>
    <ligand>
        <name>3-methyl-2-oxobutanoate</name>
        <dbReference type="ChEBI" id="CHEBI:11851"/>
    </ligand>
</feature>
<name>A0A6N0I2N1_STAHO</name>
<dbReference type="NCBIfam" id="TIGR00222">
    <property type="entry name" value="panB"/>
    <property type="match status" value="1"/>
</dbReference>
<keyword evidence="7" id="KW-0963">Cytoplasm</keyword>
<keyword evidence="7 10" id="KW-0479">Metal-binding</keyword>
<dbReference type="Gene3D" id="3.20.20.60">
    <property type="entry name" value="Phosphoenolpyruvate-binding domains"/>
    <property type="match status" value="1"/>
</dbReference>
<sequence length="275" mass="29583">MKNLSKLMEMKQNGTKISMVTAYDYPSAKQAQQANIDMILVGDSLGMTVLGYDTTTQVTLDDMIHHGKAVRRGADDTFIVVDLPLGAVGVSAEHDLNHAITLYQQTNANALKAEGAHLTDFIKKSTQIGIPIVAHLGLMPQSVGVMGYKLQGGTKDAAEQLIRDAHAVQEAGAVALVLEAIPSDLAGLISKQLDIPVIGIGAGKDTDGQVLVYHDMLNYGVERYAKFVKQFADLSVGIDGMKQYDKEVKAGAFPAEAHTYKKKVLDEVNKNDTSN</sequence>
<proteinExistence type="inferred from homology"/>
<comment type="subunit">
    <text evidence="3 7">Homodecamer; pentamer of dimers.</text>
</comment>
<evidence type="ECO:0000256" key="5">
    <source>
        <dbReference type="ARBA" id="ARBA00022679"/>
    </source>
</evidence>
<evidence type="ECO:0000256" key="4">
    <source>
        <dbReference type="ARBA" id="ARBA00022655"/>
    </source>
</evidence>
<dbReference type="EMBL" id="CP054550">
    <property type="protein sequence ID" value="QKQ28813.1"/>
    <property type="molecule type" value="Genomic_DNA"/>
</dbReference>
<comment type="pathway">
    <text evidence="1 7">Cofactor biosynthesis; (R)-pantothenate biosynthesis; (R)-pantoate from 3-methyl-2-oxobutanoate: step 1/2.</text>
</comment>
<evidence type="ECO:0000256" key="6">
    <source>
        <dbReference type="ARBA" id="ARBA00056497"/>
    </source>
</evidence>
<dbReference type="GO" id="GO:0000287">
    <property type="term" value="F:magnesium ion binding"/>
    <property type="evidence" value="ECO:0007669"/>
    <property type="project" value="TreeGrafter"/>
</dbReference>